<name>A0A2T0UF28_9ACTN</name>
<sequence length="48" mass="5356">MQPEPIRGTLHTALAALWEATLQRRASRGEAPPPEHLNPSRPTSKEQQ</sequence>
<keyword evidence="3" id="KW-1185">Reference proteome</keyword>
<dbReference type="Proteomes" id="UP000238176">
    <property type="component" value="Unassembled WGS sequence"/>
</dbReference>
<dbReference type="EMBL" id="PVTJ01000009">
    <property type="protein sequence ID" value="PRY56474.1"/>
    <property type="molecule type" value="Genomic_DNA"/>
</dbReference>
<protein>
    <submittedName>
        <fullName evidence="2">Uncharacterized protein</fullName>
    </submittedName>
</protein>
<evidence type="ECO:0000256" key="1">
    <source>
        <dbReference type="SAM" id="MobiDB-lite"/>
    </source>
</evidence>
<reference evidence="2 3" key="1">
    <citation type="submission" date="2018-03" db="EMBL/GenBank/DDBJ databases">
        <title>Genomic Encyclopedia of Type Strains, Phase III (KMG-III): the genomes of soil and plant-associated and newly described type strains.</title>
        <authorList>
            <person name="Whitman W."/>
        </authorList>
    </citation>
    <scope>NUCLEOTIDE SEQUENCE [LARGE SCALE GENOMIC DNA]</scope>
    <source>
        <strain evidence="2 3">CGMCC 4.7067</strain>
    </source>
</reference>
<dbReference type="RefSeq" id="WP_181245894.1">
    <property type="nucleotide sequence ID" value="NZ_PVTJ01000009.1"/>
</dbReference>
<accession>A0A2T0UF28</accession>
<organism evidence="2 3">
    <name type="scientific">Glycomyces artemisiae</name>
    <dbReference type="NCBI Taxonomy" id="1076443"/>
    <lineage>
        <taxon>Bacteria</taxon>
        <taxon>Bacillati</taxon>
        <taxon>Actinomycetota</taxon>
        <taxon>Actinomycetes</taxon>
        <taxon>Glycomycetales</taxon>
        <taxon>Glycomycetaceae</taxon>
        <taxon>Glycomyces</taxon>
    </lineage>
</organism>
<gene>
    <name evidence="2" type="ORF">B0I28_109123</name>
</gene>
<evidence type="ECO:0000313" key="2">
    <source>
        <dbReference type="EMBL" id="PRY56474.1"/>
    </source>
</evidence>
<dbReference type="AlphaFoldDB" id="A0A2T0UF28"/>
<proteinExistence type="predicted"/>
<comment type="caution">
    <text evidence="2">The sequence shown here is derived from an EMBL/GenBank/DDBJ whole genome shotgun (WGS) entry which is preliminary data.</text>
</comment>
<evidence type="ECO:0000313" key="3">
    <source>
        <dbReference type="Proteomes" id="UP000238176"/>
    </source>
</evidence>
<feature type="region of interest" description="Disordered" evidence="1">
    <location>
        <begin position="22"/>
        <end position="48"/>
    </location>
</feature>